<proteinExistence type="predicted"/>
<evidence type="ECO:0000313" key="6">
    <source>
        <dbReference type="EMBL" id="GGI71328.1"/>
    </source>
</evidence>
<evidence type="ECO:0008006" key="8">
    <source>
        <dbReference type="Google" id="ProtNLM"/>
    </source>
</evidence>
<evidence type="ECO:0000256" key="2">
    <source>
        <dbReference type="ARBA" id="ARBA00022692"/>
    </source>
</evidence>
<dbReference type="RefSeq" id="WP_188917613.1">
    <property type="nucleotide sequence ID" value="NZ_BMPZ01000001.1"/>
</dbReference>
<evidence type="ECO:0000256" key="4">
    <source>
        <dbReference type="ARBA" id="ARBA00023136"/>
    </source>
</evidence>
<dbReference type="InterPro" id="IPR002657">
    <property type="entry name" value="BilAc:Na_symport/Acr3"/>
</dbReference>
<feature type="transmembrane region" description="Helical" evidence="5">
    <location>
        <begin position="258"/>
        <end position="280"/>
    </location>
</feature>
<sequence length="292" mass="31242">MSGSILTELLLPIALAFIMFGMGLSLTSFDFLRVWQAPRSVILGLFGQLVCLPLLGFLICLGLQLPVELAMGVMVLAACPGGSMSNVLSHLAKANLALSVSLTAVGTLACIVTAPFIIYLATVFFVEHASQQYSLLSISLKLFVFTLLPVLCGMVVRHLARYWAVKVEPIFRGLALVFLVLLVIGVVAQELEVLQNSFSDVVVACLGLNLISIVIGLLLAKFGGLQQRDGLTLAIEIGVQNSTMAMLVALSIMQQPGYAIVAGVYGLTMYIGVALLMLYAKYTTQRAQALQT</sequence>
<dbReference type="Pfam" id="PF01758">
    <property type="entry name" value="SBF"/>
    <property type="match status" value="1"/>
</dbReference>
<gene>
    <name evidence="6" type="ORF">GCM10009332_05770</name>
</gene>
<keyword evidence="2 5" id="KW-0812">Transmembrane</keyword>
<accession>A0A917JIS4</accession>
<dbReference type="PANTHER" id="PTHR10361">
    <property type="entry name" value="SODIUM-BILE ACID COTRANSPORTER"/>
    <property type="match status" value="1"/>
</dbReference>
<comment type="caution">
    <text evidence="6">The sequence shown here is derived from an EMBL/GenBank/DDBJ whole genome shotgun (WGS) entry which is preliminary data.</text>
</comment>
<dbReference type="EMBL" id="BMPZ01000001">
    <property type="protein sequence ID" value="GGI71328.1"/>
    <property type="molecule type" value="Genomic_DNA"/>
</dbReference>
<evidence type="ECO:0000313" key="7">
    <source>
        <dbReference type="Proteomes" id="UP000613743"/>
    </source>
</evidence>
<feature type="transmembrane region" description="Helical" evidence="5">
    <location>
        <begin position="41"/>
        <end position="64"/>
    </location>
</feature>
<feature type="transmembrane region" description="Helical" evidence="5">
    <location>
        <begin position="201"/>
        <end position="219"/>
    </location>
</feature>
<reference evidence="6" key="2">
    <citation type="submission" date="2020-09" db="EMBL/GenBank/DDBJ databases">
        <authorList>
            <person name="Sun Q."/>
            <person name="Ohkuma M."/>
        </authorList>
    </citation>
    <scope>NUCLEOTIDE SEQUENCE</scope>
    <source>
        <strain evidence="6">JCM 30804</strain>
    </source>
</reference>
<feature type="transmembrane region" description="Helical" evidence="5">
    <location>
        <begin position="100"/>
        <end position="126"/>
    </location>
</feature>
<dbReference type="InterPro" id="IPR038770">
    <property type="entry name" value="Na+/solute_symporter_sf"/>
</dbReference>
<protein>
    <recommendedName>
        <fullName evidence="8">Bile acid:sodium symporter family protein</fullName>
    </recommendedName>
</protein>
<feature type="transmembrane region" description="Helical" evidence="5">
    <location>
        <begin position="70"/>
        <end position="88"/>
    </location>
</feature>
<feature type="transmembrane region" description="Helical" evidence="5">
    <location>
        <begin position="138"/>
        <end position="157"/>
    </location>
</feature>
<dbReference type="PANTHER" id="PTHR10361:SF24">
    <property type="entry name" value="P3 PROTEIN"/>
    <property type="match status" value="1"/>
</dbReference>
<evidence type="ECO:0000256" key="1">
    <source>
        <dbReference type="ARBA" id="ARBA00004141"/>
    </source>
</evidence>
<dbReference type="Gene3D" id="1.20.1530.20">
    <property type="match status" value="1"/>
</dbReference>
<feature type="transmembrane region" description="Helical" evidence="5">
    <location>
        <begin position="6"/>
        <end position="29"/>
    </location>
</feature>
<dbReference type="GO" id="GO:0016020">
    <property type="term" value="C:membrane"/>
    <property type="evidence" value="ECO:0007669"/>
    <property type="project" value="UniProtKB-SubCell"/>
</dbReference>
<organism evidence="6 7">
    <name type="scientific">Shewanella gelidii</name>
    <dbReference type="NCBI Taxonomy" id="1642821"/>
    <lineage>
        <taxon>Bacteria</taxon>
        <taxon>Pseudomonadati</taxon>
        <taxon>Pseudomonadota</taxon>
        <taxon>Gammaproteobacteria</taxon>
        <taxon>Alteromonadales</taxon>
        <taxon>Shewanellaceae</taxon>
        <taxon>Shewanella</taxon>
    </lineage>
</organism>
<feature type="transmembrane region" description="Helical" evidence="5">
    <location>
        <begin position="169"/>
        <end position="189"/>
    </location>
</feature>
<reference evidence="6" key="1">
    <citation type="journal article" date="2014" name="Int. J. Syst. Evol. Microbiol.">
        <title>Complete genome sequence of Corynebacterium casei LMG S-19264T (=DSM 44701T), isolated from a smear-ripened cheese.</title>
        <authorList>
            <consortium name="US DOE Joint Genome Institute (JGI-PGF)"/>
            <person name="Walter F."/>
            <person name="Albersmeier A."/>
            <person name="Kalinowski J."/>
            <person name="Ruckert C."/>
        </authorList>
    </citation>
    <scope>NUCLEOTIDE SEQUENCE</scope>
    <source>
        <strain evidence="6">JCM 30804</strain>
    </source>
</reference>
<evidence type="ECO:0000256" key="5">
    <source>
        <dbReference type="SAM" id="Phobius"/>
    </source>
</evidence>
<evidence type="ECO:0000256" key="3">
    <source>
        <dbReference type="ARBA" id="ARBA00022989"/>
    </source>
</evidence>
<dbReference type="Proteomes" id="UP000613743">
    <property type="component" value="Unassembled WGS sequence"/>
</dbReference>
<comment type="subcellular location">
    <subcellularLocation>
        <location evidence="1">Membrane</location>
        <topology evidence="1">Multi-pass membrane protein</topology>
    </subcellularLocation>
</comment>
<keyword evidence="7" id="KW-1185">Reference proteome</keyword>
<name>A0A917JIS4_9GAMM</name>
<dbReference type="AlphaFoldDB" id="A0A917JIS4"/>
<feature type="transmembrane region" description="Helical" evidence="5">
    <location>
        <begin position="231"/>
        <end position="252"/>
    </location>
</feature>
<dbReference type="InterPro" id="IPR004710">
    <property type="entry name" value="Bilac:Na_transpt"/>
</dbReference>
<keyword evidence="3 5" id="KW-1133">Transmembrane helix</keyword>
<keyword evidence="4 5" id="KW-0472">Membrane</keyword>